<comment type="caution">
    <text evidence="1">The sequence shown here is derived from an EMBL/GenBank/DDBJ whole genome shotgun (WGS) entry which is preliminary data.</text>
</comment>
<accession>A0A2J8B3J2</accession>
<dbReference type="AlphaFoldDB" id="A0A2J8B3J2"/>
<protein>
    <submittedName>
        <fullName evidence="1">Uncharacterized protein</fullName>
    </submittedName>
</protein>
<organism evidence="1 2">
    <name type="scientific">Mageeibacillus indolicus</name>
    <dbReference type="NCBI Taxonomy" id="884684"/>
    <lineage>
        <taxon>Bacteria</taxon>
        <taxon>Bacillati</taxon>
        <taxon>Bacillota</taxon>
        <taxon>Clostridia</taxon>
        <taxon>Eubacteriales</taxon>
        <taxon>Oscillospiraceae</taxon>
        <taxon>Mageeibacillus</taxon>
    </lineage>
</organism>
<evidence type="ECO:0000313" key="1">
    <source>
        <dbReference type="EMBL" id="PNH19349.1"/>
    </source>
</evidence>
<dbReference type="EMBL" id="NBZD01000001">
    <property type="protein sequence ID" value="PNH19349.1"/>
    <property type="molecule type" value="Genomic_DNA"/>
</dbReference>
<sequence length="84" mass="9260">MAGLKSASKSKAMHFSLYINIFVYSHAPNYNTESPEKDPVLVWLHRKNSGAKKAAIRAEDIAKGVFVPFSSLPQREPTKGVQTA</sequence>
<proteinExistence type="predicted"/>
<gene>
    <name evidence="1" type="ORF">B7R76_00205</name>
</gene>
<evidence type="ECO:0000313" key="2">
    <source>
        <dbReference type="Proteomes" id="UP000236394"/>
    </source>
</evidence>
<name>A0A2J8B3J2_9FIRM</name>
<reference evidence="2" key="1">
    <citation type="submission" date="2017-04" db="EMBL/GenBank/DDBJ databases">
        <authorList>
            <person name="Bumgarner R.E."/>
            <person name="Fredricks D.N."/>
            <person name="Srinivasan S."/>
        </authorList>
    </citation>
    <scope>NUCLEOTIDE SEQUENCE [LARGE SCALE GENOMIC DNA]</scope>
    <source>
        <strain evidence="2">KA00405</strain>
    </source>
</reference>
<dbReference type="Proteomes" id="UP000236394">
    <property type="component" value="Unassembled WGS sequence"/>
</dbReference>